<dbReference type="EMBL" id="JACGCM010000182">
    <property type="protein sequence ID" value="KAF6175461.1"/>
    <property type="molecule type" value="Genomic_DNA"/>
</dbReference>
<accession>A0A7J7P7N6</accession>
<name>A0A7J7P7N6_9MAGN</name>
<dbReference type="GO" id="GO:0003735">
    <property type="term" value="F:structural constituent of ribosome"/>
    <property type="evidence" value="ECO:0007669"/>
    <property type="project" value="InterPro"/>
</dbReference>
<comment type="caution">
    <text evidence="1">The sequence shown here is derived from an EMBL/GenBank/DDBJ whole genome shotgun (WGS) entry which is preliminary data.</text>
</comment>
<proteinExistence type="predicted"/>
<dbReference type="Pfam" id="PF01016">
    <property type="entry name" value="Ribosomal_L27"/>
    <property type="match status" value="1"/>
</dbReference>
<gene>
    <name evidence="1" type="ORF">GIB67_021951</name>
</gene>
<dbReference type="OrthoDB" id="1867012at2759"/>
<dbReference type="PANTHER" id="PTHR15893">
    <property type="entry name" value="RIBOSOMAL PROTEIN L27"/>
    <property type="match status" value="1"/>
</dbReference>
<dbReference type="InterPro" id="IPR001684">
    <property type="entry name" value="Ribosomal_bL27"/>
</dbReference>
<keyword evidence="2" id="KW-1185">Reference proteome</keyword>
<evidence type="ECO:0000313" key="2">
    <source>
        <dbReference type="Proteomes" id="UP000541444"/>
    </source>
</evidence>
<dbReference type="GO" id="GO:0005840">
    <property type="term" value="C:ribosome"/>
    <property type="evidence" value="ECO:0007669"/>
    <property type="project" value="InterPro"/>
</dbReference>
<dbReference type="PANTHER" id="PTHR15893:SF16">
    <property type="entry name" value="50S RIBOSOMAL PROTEIN L27"/>
    <property type="match status" value="1"/>
</dbReference>
<dbReference type="Gene3D" id="2.40.50.100">
    <property type="match status" value="1"/>
</dbReference>
<dbReference type="PRINTS" id="PR00063">
    <property type="entry name" value="RIBOSOMALL27"/>
</dbReference>
<protein>
    <submittedName>
        <fullName evidence="1">Uncharacterized protein</fullName>
    </submittedName>
</protein>
<dbReference type="GO" id="GO:0006412">
    <property type="term" value="P:translation"/>
    <property type="evidence" value="ECO:0007669"/>
    <property type="project" value="InterPro"/>
</dbReference>
<dbReference type="Proteomes" id="UP000541444">
    <property type="component" value="Unassembled WGS sequence"/>
</dbReference>
<reference evidence="1 2" key="1">
    <citation type="journal article" date="2020" name="IScience">
        <title>Genome Sequencing of the Endangered Kingdonia uniflora (Circaeasteraceae, Ranunculales) Reveals Potential Mechanisms of Evolutionary Specialization.</title>
        <authorList>
            <person name="Sun Y."/>
            <person name="Deng T."/>
            <person name="Zhang A."/>
            <person name="Moore M.J."/>
            <person name="Landis J.B."/>
            <person name="Lin N."/>
            <person name="Zhang H."/>
            <person name="Zhang X."/>
            <person name="Huang J."/>
            <person name="Zhang X."/>
            <person name="Sun H."/>
            <person name="Wang H."/>
        </authorList>
    </citation>
    <scope>NUCLEOTIDE SEQUENCE [LARGE SCALE GENOMIC DNA]</scope>
    <source>
        <strain evidence="1">TB1705</strain>
        <tissue evidence="1">Leaf</tissue>
    </source>
</reference>
<dbReference type="AlphaFoldDB" id="A0A7J7P7N6"/>
<sequence length="152" mass="17198">MEPYASKVRGNTNTYVPLDEIPNSAIRGDNTISAISKSTVLEEELLTDMAAKICLSQIHELAEQPNAEFQRVIPGNIIVRQRGTRFHPENYVVLGKDHTLYKLKEGCAKFQRQKLSGRKFVHIEPKDGHVVHPVYTTNVAPKLETVVHFYTN</sequence>
<organism evidence="1 2">
    <name type="scientific">Kingdonia uniflora</name>
    <dbReference type="NCBI Taxonomy" id="39325"/>
    <lineage>
        <taxon>Eukaryota</taxon>
        <taxon>Viridiplantae</taxon>
        <taxon>Streptophyta</taxon>
        <taxon>Embryophyta</taxon>
        <taxon>Tracheophyta</taxon>
        <taxon>Spermatophyta</taxon>
        <taxon>Magnoliopsida</taxon>
        <taxon>Ranunculales</taxon>
        <taxon>Circaeasteraceae</taxon>
        <taxon>Kingdonia</taxon>
    </lineage>
</organism>
<evidence type="ECO:0000313" key="1">
    <source>
        <dbReference type="EMBL" id="KAF6175461.1"/>
    </source>
</evidence>
<dbReference type="SUPFAM" id="SSF110324">
    <property type="entry name" value="Ribosomal L27 protein-like"/>
    <property type="match status" value="1"/>
</dbReference>